<evidence type="ECO:0000313" key="3">
    <source>
        <dbReference type="Proteomes" id="UP000437065"/>
    </source>
</evidence>
<accession>A0A6B0T388</accession>
<feature type="transmembrane region" description="Helical" evidence="1">
    <location>
        <begin position="137"/>
        <end position="156"/>
    </location>
</feature>
<organism evidence="2 3">
    <name type="scientific">Halobaculum saliterrae</name>
    <dbReference type="NCBI Taxonomy" id="2073113"/>
    <lineage>
        <taxon>Archaea</taxon>
        <taxon>Methanobacteriati</taxon>
        <taxon>Methanobacteriota</taxon>
        <taxon>Stenosarchaea group</taxon>
        <taxon>Halobacteria</taxon>
        <taxon>Halobacteriales</taxon>
        <taxon>Haloferacaceae</taxon>
        <taxon>Halobaculum</taxon>
    </lineage>
</organism>
<keyword evidence="1" id="KW-1133">Transmembrane helix</keyword>
<dbReference type="AlphaFoldDB" id="A0A6B0T388"/>
<keyword evidence="1" id="KW-0812">Transmembrane</keyword>
<reference evidence="2 3" key="1">
    <citation type="submission" date="2019-12" db="EMBL/GenBank/DDBJ databases">
        <title>Isolation and characterization of three novel carbon monoxide-oxidizing members of Halobacteria from salione crusts and soils.</title>
        <authorList>
            <person name="Myers M.R."/>
            <person name="King G.M."/>
        </authorList>
    </citation>
    <scope>NUCLEOTIDE SEQUENCE [LARGE SCALE GENOMIC DNA]</scope>
    <source>
        <strain evidence="2 3">WSA2</strain>
    </source>
</reference>
<proteinExistence type="predicted"/>
<keyword evidence="3" id="KW-1185">Reference proteome</keyword>
<feature type="transmembrane region" description="Helical" evidence="1">
    <location>
        <begin position="78"/>
        <end position="101"/>
    </location>
</feature>
<gene>
    <name evidence="2" type="ORF">GRX01_18280</name>
</gene>
<dbReference type="Proteomes" id="UP000437065">
    <property type="component" value="Unassembled WGS sequence"/>
</dbReference>
<evidence type="ECO:0000256" key="1">
    <source>
        <dbReference type="SAM" id="Phobius"/>
    </source>
</evidence>
<evidence type="ECO:0000313" key="2">
    <source>
        <dbReference type="EMBL" id="MXR43273.1"/>
    </source>
</evidence>
<dbReference type="EMBL" id="WUUS01000016">
    <property type="protein sequence ID" value="MXR43273.1"/>
    <property type="molecule type" value="Genomic_DNA"/>
</dbReference>
<name>A0A6B0T388_9EURY</name>
<sequence length="157" mass="16852">MSSPAEKAVSRVLKDAKERGNVDFGERREDVESICIFTADIRSLSASVYTAILFLIVLQQKHLVAAVETVGSDNPQSLIGTITVVVGLFLLAVLLLVILLIRSRSRLHSAKTSPLRYATDEHSILGTNIVIRPGVRYIVLVNAIGAAAAVTSSIIVS</sequence>
<protein>
    <submittedName>
        <fullName evidence="2">Uncharacterized protein</fullName>
    </submittedName>
</protein>
<comment type="caution">
    <text evidence="2">The sequence shown here is derived from an EMBL/GenBank/DDBJ whole genome shotgun (WGS) entry which is preliminary data.</text>
</comment>
<keyword evidence="1" id="KW-0472">Membrane</keyword>
<dbReference type="RefSeq" id="WP_159671180.1">
    <property type="nucleotide sequence ID" value="NZ_WUUS01000016.1"/>
</dbReference>